<evidence type="ECO:0000313" key="4">
    <source>
        <dbReference type="Proteomes" id="UP000116434"/>
    </source>
</evidence>
<dbReference type="EMBL" id="KJ194633">
    <property type="protein sequence ID" value="AHN14920.1"/>
    <property type="molecule type" value="Genomic_DNA"/>
</dbReference>
<reference evidence="3 4" key="1">
    <citation type="journal article" date="2014" name="J. Gen. Virol.">
        <title>Identification of novel anelloviruses with broad diversity in UK rodents.</title>
        <authorList>
            <person name="Nishiyama S."/>
            <person name="Dutia B.M."/>
            <person name="Stewart J.P."/>
            <person name="Meredith A.L."/>
            <person name="Shaw D.J."/>
            <person name="Simmonds P."/>
            <person name="Sharp C.P."/>
        </authorList>
    </citation>
    <scope>NUCLEOTIDE SEQUENCE [LARGE SCALE GENOMIC DNA]</scope>
    <source>
        <strain evidence="3">MG_ML211_Li_1</strain>
    </source>
</reference>
<evidence type="ECO:0000256" key="1">
    <source>
        <dbReference type="SAM" id="MobiDB-lite"/>
    </source>
</evidence>
<dbReference type="InterPro" id="IPR004118">
    <property type="entry name" value="HEV_TT_vir_Orf2/Gyrovir_Vp2_N"/>
</dbReference>
<name>X2G9Y4_9VIRU</name>
<proteinExistence type="predicted"/>
<evidence type="ECO:0000313" key="3">
    <source>
        <dbReference type="EMBL" id="AHN14920.1"/>
    </source>
</evidence>
<accession>X2G9Y4</accession>
<feature type="domain" description="Hepatitis TT virus Orf2/Gyrovirus Vp2 N-terminal" evidence="2">
    <location>
        <begin position="11"/>
        <end position="41"/>
    </location>
</feature>
<sequence length="94" mass="10846">MSVIDTDFVYREDSWLCNIRISHELFCNCNSWTSHLKKLLDFQQPGWLGESQEDKLGEEETGEKPGDPTDAELIAALEEVEDGEEVEDHTRLEF</sequence>
<evidence type="ECO:0000259" key="2">
    <source>
        <dbReference type="Pfam" id="PF02957"/>
    </source>
</evidence>
<organism evidence="3 4">
    <name type="scientific">Rodent Torque teno virus 1</name>
    <dbReference type="NCBI Taxonomy" id="1514664"/>
    <lineage>
        <taxon>Viruses</taxon>
        <taxon>Monodnaviria</taxon>
        <taxon>Shotokuvirae</taxon>
        <taxon>Commensaviricota</taxon>
        <taxon>Cardeaviricetes</taxon>
        <taxon>Sanitavirales</taxon>
        <taxon>Anelloviridae</taxon>
        <taxon>Rhotorquevirus</taxon>
        <taxon>Rhotorquevirus murid1</taxon>
        <taxon>Torque teno rodent virus 1</taxon>
    </lineage>
</organism>
<dbReference type="Proteomes" id="UP000116434">
    <property type="component" value="Genome"/>
</dbReference>
<feature type="region of interest" description="Disordered" evidence="1">
    <location>
        <begin position="50"/>
        <end position="69"/>
    </location>
</feature>
<protein>
    <submittedName>
        <fullName evidence="3">ORF2</fullName>
    </submittedName>
</protein>
<dbReference type="Pfam" id="PF02957">
    <property type="entry name" value="TT_ORF2-like"/>
    <property type="match status" value="1"/>
</dbReference>